<comment type="similarity">
    <text evidence="1">Belongs to the enoyl-CoA hydratase/isomerase family.</text>
</comment>
<sequence>MRIMIRRVPDGKITLQEGAKIAVVTINRPEARNALTREMWQELGNVARAVKKRGKSRVLIVRGVPGNFTAGSDIKEFCSMTNDEANDAFQVMEETIALYEEMPIPVIGAIDGPVYGAGFIFSLAFDLRIGTEHTKMGIPVARLGIRLGPAFTDRILYHLGPARLKELVLMSTIYGHETAHQLGLLHQVTSRAELDSTVLAAADRIVHLSAGSVQAVKQAVPSFRQPEEAGAWAYADPQDFHEGCTAFRDKRAPAFQERGLS</sequence>
<evidence type="ECO:0000313" key="3">
    <source>
        <dbReference type="EMBL" id="PRO67238.1"/>
    </source>
</evidence>
<keyword evidence="4" id="KW-1185">Reference proteome</keyword>
<evidence type="ECO:0000256" key="2">
    <source>
        <dbReference type="ARBA" id="ARBA00023239"/>
    </source>
</evidence>
<dbReference type="Gene3D" id="3.90.226.10">
    <property type="entry name" value="2-enoyl-CoA Hydratase, Chain A, domain 1"/>
    <property type="match status" value="1"/>
</dbReference>
<dbReference type="SUPFAM" id="SSF52096">
    <property type="entry name" value="ClpP/crotonase"/>
    <property type="match status" value="1"/>
</dbReference>
<keyword evidence="2" id="KW-0456">Lyase</keyword>
<dbReference type="GO" id="GO:0016829">
    <property type="term" value="F:lyase activity"/>
    <property type="evidence" value="ECO:0007669"/>
    <property type="project" value="UniProtKB-KW"/>
</dbReference>
<dbReference type="AlphaFoldDB" id="A0A2P6MLU9"/>
<dbReference type="InterPro" id="IPR001753">
    <property type="entry name" value="Enoyl-CoA_hydra/iso"/>
</dbReference>
<evidence type="ECO:0000313" key="4">
    <source>
        <dbReference type="Proteomes" id="UP000243650"/>
    </source>
</evidence>
<dbReference type="CDD" id="cd06558">
    <property type="entry name" value="crotonase-like"/>
    <property type="match status" value="1"/>
</dbReference>
<dbReference type="Proteomes" id="UP000243650">
    <property type="component" value="Unassembled WGS sequence"/>
</dbReference>
<protein>
    <submittedName>
        <fullName evidence="3">3-hydroxybutyryl-CoA dehydratase</fullName>
    </submittedName>
</protein>
<name>A0A2P6MLU9_ALKUR</name>
<reference evidence="3 4" key="1">
    <citation type="submission" date="2018-03" db="EMBL/GenBank/DDBJ databases">
        <title>Bacillus urumqiensis sp. nov., a moderately haloalkaliphilic bacterium isolated from a salt lake.</title>
        <authorList>
            <person name="Zhao B."/>
            <person name="Liao Z."/>
        </authorList>
    </citation>
    <scope>NUCLEOTIDE SEQUENCE [LARGE SCALE GENOMIC DNA]</scope>
    <source>
        <strain evidence="3 4">BZ-SZ-XJ18</strain>
    </source>
</reference>
<organism evidence="3 4">
    <name type="scientific">Alkalicoccus urumqiensis</name>
    <name type="common">Bacillus urumqiensis</name>
    <dbReference type="NCBI Taxonomy" id="1548213"/>
    <lineage>
        <taxon>Bacteria</taxon>
        <taxon>Bacillati</taxon>
        <taxon>Bacillota</taxon>
        <taxon>Bacilli</taxon>
        <taxon>Bacillales</taxon>
        <taxon>Bacillaceae</taxon>
        <taxon>Alkalicoccus</taxon>
    </lineage>
</organism>
<proteinExistence type="inferred from homology"/>
<dbReference type="PANTHER" id="PTHR11941:SF54">
    <property type="entry name" value="ENOYL-COA HYDRATASE, MITOCHONDRIAL"/>
    <property type="match status" value="1"/>
</dbReference>
<dbReference type="InterPro" id="IPR029045">
    <property type="entry name" value="ClpP/crotonase-like_dom_sf"/>
</dbReference>
<dbReference type="InterPro" id="IPR014748">
    <property type="entry name" value="Enoyl-CoA_hydra_C"/>
</dbReference>
<dbReference type="OrthoDB" id="9775794at2"/>
<dbReference type="Gene3D" id="1.10.12.10">
    <property type="entry name" value="Lyase 2-enoyl-coa Hydratase, Chain A, domain 2"/>
    <property type="match status" value="1"/>
</dbReference>
<dbReference type="EMBL" id="PVNS01000001">
    <property type="protein sequence ID" value="PRO67238.1"/>
    <property type="molecule type" value="Genomic_DNA"/>
</dbReference>
<evidence type="ECO:0000256" key="1">
    <source>
        <dbReference type="ARBA" id="ARBA00005254"/>
    </source>
</evidence>
<gene>
    <name evidence="3" type="ORF">C6I21_01365</name>
</gene>
<dbReference type="PANTHER" id="PTHR11941">
    <property type="entry name" value="ENOYL-COA HYDRATASE-RELATED"/>
    <property type="match status" value="1"/>
</dbReference>
<comment type="caution">
    <text evidence="3">The sequence shown here is derived from an EMBL/GenBank/DDBJ whole genome shotgun (WGS) entry which is preliminary data.</text>
</comment>
<accession>A0A2P6MLU9</accession>
<dbReference type="Pfam" id="PF00378">
    <property type="entry name" value="ECH_1"/>
    <property type="match status" value="1"/>
</dbReference>
<dbReference type="GO" id="GO:0006635">
    <property type="term" value="P:fatty acid beta-oxidation"/>
    <property type="evidence" value="ECO:0007669"/>
    <property type="project" value="TreeGrafter"/>
</dbReference>